<dbReference type="Proteomes" id="UP000255277">
    <property type="component" value="Unassembled WGS sequence"/>
</dbReference>
<dbReference type="GO" id="GO:0005886">
    <property type="term" value="C:plasma membrane"/>
    <property type="evidence" value="ECO:0007669"/>
    <property type="project" value="TreeGrafter"/>
</dbReference>
<sequence length="216" mass="24682">MQLVNVIIHQHGGNRLGANSLLSAIYGGTVAGPNALDYIANIEKSYTDLDDAMYEKAVQVEQEKFDQLLTMKGTENAYKIHRELGEIMTANVTVVRDNKKLLETDKKIVELMERYQNIDIEDTQTWSNQAVFFTRQLWNMLVLARVITIGAYNRNESRGAHYKPEFPDRNDEEWLKTTLATYQGKSEAPKFTYEPVDISLIPPRKRDYSTKSTGGK</sequence>
<dbReference type="GO" id="GO:0009061">
    <property type="term" value="P:anaerobic respiration"/>
    <property type="evidence" value="ECO:0007669"/>
    <property type="project" value="TreeGrafter"/>
</dbReference>
<name>A0A380FGU8_STAGA</name>
<dbReference type="STRING" id="1293.SH09_07205"/>
<evidence type="ECO:0000313" key="3">
    <source>
        <dbReference type="Proteomes" id="UP000255277"/>
    </source>
</evidence>
<evidence type="ECO:0000313" key="2">
    <source>
        <dbReference type="EMBL" id="SUM32576.1"/>
    </source>
</evidence>
<reference evidence="2 3" key="1">
    <citation type="submission" date="2018-06" db="EMBL/GenBank/DDBJ databases">
        <authorList>
            <consortium name="Pathogen Informatics"/>
            <person name="Doyle S."/>
        </authorList>
    </citation>
    <scope>NUCLEOTIDE SEQUENCE [LARGE SCALE GENOMIC DNA]</scope>
    <source>
        <strain evidence="2 3">NCTC12195</strain>
    </source>
</reference>
<dbReference type="SUPFAM" id="SSF46977">
    <property type="entry name" value="Succinate dehydrogenase/fumarate reductase flavoprotein C-terminal domain"/>
    <property type="match status" value="1"/>
</dbReference>
<dbReference type="Pfam" id="PF02910">
    <property type="entry name" value="Succ_DH_flav_C"/>
    <property type="match status" value="1"/>
</dbReference>
<dbReference type="GO" id="GO:0000104">
    <property type="term" value="F:succinate dehydrogenase activity"/>
    <property type="evidence" value="ECO:0007669"/>
    <property type="project" value="TreeGrafter"/>
</dbReference>
<dbReference type="GO" id="GO:0050660">
    <property type="term" value="F:flavin adenine dinucleotide binding"/>
    <property type="evidence" value="ECO:0007669"/>
    <property type="project" value="TreeGrafter"/>
</dbReference>
<dbReference type="AlphaFoldDB" id="A0A380FGU8"/>
<dbReference type="FunFam" id="1.20.58.100:FF:000004">
    <property type="entry name" value="Succinate dehydrogenase flavoprotein subunit"/>
    <property type="match status" value="1"/>
</dbReference>
<dbReference type="PANTHER" id="PTHR11632:SF53">
    <property type="entry name" value="SUCCINATE DEHYDROGENASE FLAVOPROTEIN SUBUNIT"/>
    <property type="match status" value="1"/>
</dbReference>
<dbReference type="InterPro" id="IPR037099">
    <property type="entry name" value="Fum_R/Succ_DH_flav-like_C_sf"/>
</dbReference>
<dbReference type="InterPro" id="IPR015939">
    <property type="entry name" value="Fum_Rdtase/Succ_DH_flav-like_C"/>
</dbReference>
<dbReference type="EMBL" id="UHDK01000001">
    <property type="protein sequence ID" value="SUM32576.1"/>
    <property type="molecule type" value="Genomic_DNA"/>
</dbReference>
<accession>A0A380FGU8</accession>
<dbReference type="GO" id="GO:0009055">
    <property type="term" value="F:electron transfer activity"/>
    <property type="evidence" value="ECO:0007669"/>
    <property type="project" value="TreeGrafter"/>
</dbReference>
<dbReference type="Gene3D" id="3.10.20.820">
    <property type="match status" value="1"/>
</dbReference>
<dbReference type="PANTHER" id="PTHR11632">
    <property type="entry name" value="SUCCINATE DEHYDROGENASE 2 FLAVOPROTEIN SUBUNIT"/>
    <property type="match status" value="1"/>
</dbReference>
<gene>
    <name evidence="2" type="primary">sdhA_3</name>
    <name evidence="2" type="ORF">NCTC12195_02022</name>
</gene>
<feature type="domain" description="Fumarate reductase/succinate dehydrogenase flavoprotein-like C-terminal" evidence="1">
    <location>
        <begin position="81"/>
        <end position="208"/>
    </location>
</feature>
<organism evidence="2 3">
    <name type="scientific">Staphylococcus gallinarum</name>
    <dbReference type="NCBI Taxonomy" id="1293"/>
    <lineage>
        <taxon>Bacteria</taxon>
        <taxon>Bacillati</taxon>
        <taxon>Bacillota</taxon>
        <taxon>Bacilli</taxon>
        <taxon>Bacillales</taxon>
        <taxon>Staphylococcaceae</taxon>
        <taxon>Staphylococcus</taxon>
    </lineage>
</organism>
<dbReference type="InterPro" id="IPR030664">
    <property type="entry name" value="SdhA/FrdA/AprA"/>
</dbReference>
<dbReference type="Gene3D" id="1.20.58.100">
    <property type="entry name" value="Fumarate reductase/succinate dehydrogenase flavoprotein-like, C-terminal domain"/>
    <property type="match status" value="1"/>
</dbReference>
<protein>
    <submittedName>
        <fullName evidence="2">Succinate dehydrogenase flavoprotein subunit</fullName>
    </submittedName>
</protein>
<proteinExistence type="predicted"/>
<evidence type="ECO:0000259" key="1">
    <source>
        <dbReference type="Pfam" id="PF02910"/>
    </source>
</evidence>